<gene>
    <name evidence="4" type="ORF">HMPREF0889_1195</name>
    <name evidence="5" type="ORF">HMPREF1039_0048</name>
</gene>
<dbReference type="PANTHER" id="PTHR37299:SF1">
    <property type="entry name" value="STAGE 0 SPORULATION PROTEIN A HOMOLOG"/>
    <property type="match status" value="1"/>
</dbReference>
<dbReference type="EMBL" id="ADGP01000023">
    <property type="protein sequence ID" value="EFD93521.1"/>
    <property type="molecule type" value="Genomic_DNA"/>
</dbReference>
<dbReference type="Gene3D" id="3.40.50.2300">
    <property type="match status" value="1"/>
</dbReference>
<evidence type="ECO:0000313" key="6">
    <source>
        <dbReference type="Proteomes" id="UP000003242"/>
    </source>
</evidence>
<dbReference type="PANTHER" id="PTHR37299">
    <property type="entry name" value="TRANSCRIPTIONAL REGULATOR-RELATED"/>
    <property type="match status" value="1"/>
</dbReference>
<dbReference type="PROSITE" id="PS50930">
    <property type="entry name" value="HTH_LYTTR"/>
    <property type="match status" value="1"/>
</dbReference>
<name>D3LW54_9FIRM</name>
<dbReference type="InterPro" id="IPR001789">
    <property type="entry name" value="Sig_transdc_resp-reg_receiver"/>
</dbReference>
<evidence type="ECO:0000256" key="1">
    <source>
        <dbReference type="PROSITE-ProRule" id="PRU00169"/>
    </source>
</evidence>
<dbReference type="InterPro" id="IPR046947">
    <property type="entry name" value="LytR-like"/>
</dbReference>
<sequence>MNRKVIIAEADLAIAEQLQDWLAELDPNFCIQPVCSDGENALAQIMTQAPGIVFLDVELPRINGVEIARTLVKMKEHPLIVFLASSEKFAAEAFLVDALDYVLKPLDKKKIQHVSKRCHWILRAEEMMETKAVGTDETSELRHLAVDKGDTMEVIDCLNIRFIFSKNRYAYISMKNGDCHEMRISLRDIEKQLPHSLFFRCHRNYIVNVEYIKQIKLWFKRGYLLILKGAEEVEIPVGRAYIEILKEHIKM</sequence>
<keyword evidence="1" id="KW-0597">Phosphoprotein</keyword>
<keyword evidence="7" id="KW-1185">Reference proteome</keyword>
<dbReference type="AlphaFoldDB" id="D3LW54"/>
<dbReference type="EMBL" id="AFIJ01000008">
    <property type="protein sequence ID" value="EGL41895.1"/>
    <property type="molecule type" value="Genomic_DNA"/>
</dbReference>
<proteinExistence type="predicted"/>
<dbReference type="Proteomes" id="UP000003242">
    <property type="component" value="Unassembled WGS sequence"/>
</dbReference>
<dbReference type="SMART" id="SM00448">
    <property type="entry name" value="REC"/>
    <property type="match status" value="1"/>
</dbReference>
<keyword evidence="4" id="KW-0238">DNA-binding</keyword>
<feature type="domain" description="Response regulatory" evidence="2">
    <location>
        <begin position="4"/>
        <end position="119"/>
    </location>
</feature>
<reference evidence="4" key="2">
    <citation type="submission" date="2009-12" db="EMBL/GenBank/DDBJ databases">
        <authorList>
            <person name="Madupu R."/>
            <person name="Durkin A.S."/>
            <person name="Torralba M."/>
            <person name="Methe B."/>
            <person name="Sutton G.G."/>
            <person name="Strausberg R.L."/>
            <person name="Nelson K.E."/>
        </authorList>
    </citation>
    <scope>NUCLEOTIDE SEQUENCE</scope>
    <source>
        <strain evidence="4">28L</strain>
    </source>
</reference>
<dbReference type="OrthoDB" id="9809318at2"/>
<dbReference type="Pfam" id="PF00072">
    <property type="entry name" value="Response_reg"/>
    <property type="match status" value="1"/>
</dbReference>
<evidence type="ECO:0000259" key="2">
    <source>
        <dbReference type="PROSITE" id="PS50110"/>
    </source>
</evidence>
<feature type="modified residue" description="4-aspartylphosphate" evidence="1">
    <location>
        <position position="56"/>
    </location>
</feature>
<evidence type="ECO:0000313" key="4">
    <source>
        <dbReference type="EMBL" id="EFD93521.1"/>
    </source>
</evidence>
<evidence type="ECO:0000313" key="5">
    <source>
        <dbReference type="EMBL" id="EGL41895.1"/>
    </source>
</evidence>
<accession>D3LW54</accession>
<dbReference type="GO" id="GO:0000156">
    <property type="term" value="F:phosphorelay response regulator activity"/>
    <property type="evidence" value="ECO:0007669"/>
    <property type="project" value="InterPro"/>
</dbReference>
<protein>
    <submittedName>
        <fullName evidence="4">LytTr DNA-binding domain protein</fullName>
    </submittedName>
</protein>
<dbReference type="SUPFAM" id="SSF52172">
    <property type="entry name" value="CheY-like"/>
    <property type="match status" value="1"/>
</dbReference>
<dbReference type="SMART" id="SM00850">
    <property type="entry name" value="LytTR"/>
    <property type="match status" value="1"/>
</dbReference>
<dbReference type="RefSeq" id="WP_007390685.1">
    <property type="nucleotide sequence ID" value="NZ_ADGP01000023.1"/>
</dbReference>
<dbReference type="PROSITE" id="PS50110">
    <property type="entry name" value="RESPONSE_REGULATORY"/>
    <property type="match status" value="1"/>
</dbReference>
<dbReference type="Pfam" id="PF04397">
    <property type="entry name" value="LytTR"/>
    <property type="match status" value="1"/>
</dbReference>
<reference evidence="6" key="1">
    <citation type="submission" date="2009-12" db="EMBL/GenBank/DDBJ databases">
        <title>Sequence of Clostridiales genomosp. BVAB3 str. UPII9-5.</title>
        <authorList>
            <person name="Madupu R."/>
            <person name="Durkin A.S."/>
            <person name="Torralba M."/>
            <person name="Methe B."/>
            <person name="Sutton G.G."/>
            <person name="Strausberg R.L."/>
            <person name="Nelson K.E."/>
        </authorList>
    </citation>
    <scope>NUCLEOTIDE SEQUENCE [LARGE SCALE GENOMIC DNA]</scope>
    <source>
        <strain evidence="6">28L</strain>
    </source>
</reference>
<dbReference type="STRING" id="699218.HMPREF0889_1195"/>
<reference evidence="5 7" key="3">
    <citation type="submission" date="2011-04" db="EMBL/GenBank/DDBJ databases">
        <authorList>
            <person name="Harkins D.M."/>
            <person name="Madupu R."/>
            <person name="Durkin A.S."/>
            <person name="Torralba M."/>
            <person name="Methe B."/>
            <person name="Sutton G.G."/>
            <person name="Nelson K.E."/>
        </authorList>
    </citation>
    <scope>NUCLEOTIDE SEQUENCE [LARGE SCALE GENOMIC DNA]</scope>
    <source>
        <strain evidence="5 7">UPII 199-6</strain>
    </source>
</reference>
<dbReference type="Gene3D" id="2.40.50.1020">
    <property type="entry name" value="LytTr DNA-binding domain"/>
    <property type="match status" value="1"/>
</dbReference>
<dbReference type="InterPro" id="IPR007492">
    <property type="entry name" value="LytTR_DNA-bd_dom"/>
</dbReference>
<evidence type="ECO:0000259" key="3">
    <source>
        <dbReference type="PROSITE" id="PS50930"/>
    </source>
</evidence>
<dbReference type="InterPro" id="IPR011006">
    <property type="entry name" value="CheY-like_superfamily"/>
</dbReference>
<organism evidence="4 6">
    <name type="scientific">Megasphaera lornae</name>
    <dbReference type="NCBI Taxonomy" id="1000568"/>
    <lineage>
        <taxon>Bacteria</taxon>
        <taxon>Bacillati</taxon>
        <taxon>Bacillota</taxon>
        <taxon>Negativicutes</taxon>
        <taxon>Veillonellales</taxon>
        <taxon>Veillonellaceae</taxon>
        <taxon>Megasphaera</taxon>
    </lineage>
</organism>
<comment type="caution">
    <text evidence="4">The sequence shown here is derived from an EMBL/GenBank/DDBJ whole genome shotgun (WGS) entry which is preliminary data.</text>
</comment>
<dbReference type="GO" id="GO:0003677">
    <property type="term" value="F:DNA binding"/>
    <property type="evidence" value="ECO:0007669"/>
    <property type="project" value="UniProtKB-KW"/>
</dbReference>
<dbReference type="eggNOG" id="COG3279">
    <property type="taxonomic scope" value="Bacteria"/>
</dbReference>
<evidence type="ECO:0000313" key="7">
    <source>
        <dbReference type="Proteomes" id="UP000004018"/>
    </source>
</evidence>
<feature type="domain" description="HTH LytTR-type" evidence="3">
    <location>
        <begin position="144"/>
        <end position="251"/>
    </location>
</feature>
<dbReference type="Proteomes" id="UP000004018">
    <property type="component" value="Unassembled WGS sequence"/>
</dbReference>